<reference evidence="2" key="1">
    <citation type="submission" date="2015-01" db="EMBL/GenBank/DDBJ databases">
        <title>The Genome Sequence of Cladophialophora bantiana CBS 173.52.</title>
        <authorList>
            <consortium name="The Broad Institute Genomics Platform"/>
            <person name="Cuomo C."/>
            <person name="de Hoog S."/>
            <person name="Gorbushina A."/>
            <person name="Stielow B."/>
            <person name="Teixiera M."/>
            <person name="Abouelleil A."/>
            <person name="Chapman S.B."/>
            <person name="Priest M."/>
            <person name="Young S.K."/>
            <person name="Wortman J."/>
            <person name="Nusbaum C."/>
            <person name="Birren B."/>
        </authorList>
    </citation>
    <scope>NUCLEOTIDE SEQUENCE [LARGE SCALE GENOMIC DNA]</scope>
    <source>
        <strain evidence="2">CBS 173.52</strain>
    </source>
</reference>
<sequence length="128" mass="14413">MTLAFILVDPDKLRRNDGTAIAKYEHLSAWQDVCQTVALLRDPVILLLTPTFFTLEIFFPFMASVNAYTFNLRTRTLNAILGNAIQIPWTLLASGCVVEHSSTESEEYLLVMELCRFDLSMPVSGLEP</sequence>
<evidence type="ECO:0000313" key="2">
    <source>
        <dbReference type="EMBL" id="KIW87438.1"/>
    </source>
</evidence>
<gene>
    <name evidence="2" type="ORF">Z519_12074</name>
</gene>
<keyword evidence="1" id="KW-0812">Transmembrane</keyword>
<accession>A0A0D2H2A1</accession>
<name>A0A0D2H2A1_CLAB1</name>
<dbReference type="OrthoDB" id="196103at2759"/>
<evidence type="ECO:0000256" key="1">
    <source>
        <dbReference type="SAM" id="Phobius"/>
    </source>
</evidence>
<proteinExistence type="predicted"/>
<dbReference type="HOGENOM" id="CLU_1959325_0_0_1"/>
<protein>
    <submittedName>
        <fullName evidence="2">Uncharacterized protein</fullName>
    </submittedName>
</protein>
<dbReference type="Proteomes" id="UP000053789">
    <property type="component" value="Unassembled WGS sequence"/>
</dbReference>
<dbReference type="RefSeq" id="XP_016614107.1">
    <property type="nucleotide sequence ID" value="XM_016769782.1"/>
</dbReference>
<keyword evidence="1" id="KW-0472">Membrane</keyword>
<dbReference type="EMBL" id="KN847004">
    <property type="protein sequence ID" value="KIW87438.1"/>
    <property type="molecule type" value="Genomic_DNA"/>
</dbReference>
<keyword evidence="1" id="KW-1133">Transmembrane helix</keyword>
<dbReference type="VEuPathDB" id="FungiDB:Z519_12074"/>
<dbReference type="AlphaFoldDB" id="A0A0D2H2A1"/>
<keyword evidence="3" id="KW-1185">Reference proteome</keyword>
<dbReference type="GeneID" id="27705002"/>
<organism evidence="2 3">
    <name type="scientific">Cladophialophora bantiana (strain ATCC 10958 / CBS 173.52 / CDC B-1940 / NIH 8579)</name>
    <name type="common">Xylohypha bantiana</name>
    <dbReference type="NCBI Taxonomy" id="1442370"/>
    <lineage>
        <taxon>Eukaryota</taxon>
        <taxon>Fungi</taxon>
        <taxon>Dikarya</taxon>
        <taxon>Ascomycota</taxon>
        <taxon>Pezizomycotina</taxon>
        <taxon>Eurotiomycetes</taxon>
        <taxon>Chaetothyriomycetidae</taxon>
        <taxon>Chaetothyriales</taxon>
        <taxon>Herpotrichiellaceae</taxon>
        <taxon>Cladophialophora</taxon>
    </lineage>
</organism>
<feature type="transmembrane region" description="Helical" evidence="1">
    <location>
        <begin position="45"/>
        <end position="68"/>
    </location>
</feature>
<evidence type="ECO:0000313" key="3">
    <source>
        <dbReference type="Proteomes" id="UP000053789"/>
    </source>
</evidence>